<dbReference type="InterPro" id="IPR046839">
    <property type="entry name" value="ABC_toxin_N"/>
</dbReference>
<dbReference type="InterPro" id="IPR041079">
    <property type="entry name" value="Neuraminidase-like"/>
</dbReference>
<feature type="domain" description="Neuraminidase-like" evidence="3">
    <location>
        <begin position="1736"/>
        <end position="1877"/>
    </location>
</feature>
<evidence type="ECO:0000256" key="1">
    <source>
        <dbReference type="SAM" id="Coils"/>
    </source>
</evidence>
<dbReference type="Pfam" id="PF18276">
    <property type="entry name" value="TcA_TcB_BD"/>
    <property type="match status" value="1"/>
</dbReference>
<name>A0A1H2GPQ9_9PROT</name>
<evidence type="ECO:0000259" key="4">
    <source>
        <dbReference type="Pfam" id="PF20220"/>
    </source>
</evidence>
<dbReference type="Proteomes" id="UP000182882">
    <property type="component" value="Unassembled WGS sequence"/>
</dbReference>
<keyword evidence="6" id="KW-1185">Reference proteome</keyword>
<feature type="domain" description="Tc toxin complex TcA C-terminal TcB-binding" evidence="2">
    <location>
        <begin position="2705"/>
        <end position="2993"/>
    </location>
</feature>
<evidence type="ECO:0008006" key="7">
    <source>
        <dbReference type="Google" id="ProtNLM"/>
    </source>
</evidence>
<evidence type="ECO:0000313" key="6">
    <source>
        <dbReference type="Proteomes" id="UP000182882"/>
    </source>
</evidence>
<feature type="domain" description="ABC toxin N-terminal" evidence="4">
    <location>
        <begin position="1582"/>
        <end position="1706"/>
    </location>
</feature>
<organism evidence="5 6">
    <name type="scientific">Nitrosomonas ureae</name>
    <dbReference type="NCBI Taxonomy" id="44577"/>
    <lineage>
        <taxon>Bacteria</taxon>
        <taxon>Pseudomonadati</taxon>
        <taxon>Pseudomonadota</taxon>
        <taxon>Betaproteobacteria</taxon>
        <taxon>Nitrosomonadales</taxon>
        <taxon>Nitrosomonadaceae</taxon>
        <taxon>Nitrosomonas</taxon>
    </lineage>
</organism>
<evidence type="ECO:0000313" key="5">
    <source>
        <dbReference type="EMBL" id="SDU21491.1"/>
    </source>
</evidence>
<sequence length="3147" mass="357106">MANQIEKKKENLVLGRVIDQLNRPLSNLIVQAFDRDMRSEELLGENITDREGKYEIIWLHSQLSGRGRKEADILIKVFTRENKTLLFASDIDAVRFNATPREEINITIGTVIKPEVVEYDYLLKEVRFLANKVAIPDLQETEQNRDITFLSKEIEFPAQKIELLVVSHRLQAESKIDAAFFYALLRKNTLLKNDFVKSFHARLVIDINTEILPLLYDAALVNPETIKSDVEAAAKEMIVAEKVAKEWRNYVEQLQKYKNDAEAYYRNEHPRKVLNLVSRFVLEDKVSAIGKLFEENKNDLNGFIKKVTDPSFFKSDATAKEAETSLALGELLGFDGAIIAQIMESQAIKRTEDIKKLAALNKAGWKEALIKSADNIVIAGKPLDKELIDLHASSLVRKMEKEFPTTAFTAQLGREKINIYRNQETIYQILTKYDDFDLQHSNIDLFLREKNIDNKDVEVKGEEPNFIQRIIKSIPLTKEKNIDNNNIESIRNELKSIQRIFKLVPHYSKTNALLMEKIHSAQSIAAIGETRFLKEIAPKAGIETKEAKDIFRRAERTNTAAMIIVGELTDTMRAMDVSAIETKSLSKKLEAVGKDFPNLKSLFKLTDTCACEHCLSVYSPAAYLVEILQFLDKRSVVDLTIPAPPPPAVRPTAKIAKDVLFERRPDLGEIDLGCENANTPVPYIDLVCELLEDAIAPDAGIDYSGVLSDGSDPLQGKIANALVTALVAAGIPVTDQAQIFETEISSGSSATLPHYLRDKKAVCKIVITGGNNYKVFRLRQTLSSEQELAAAPEYVNSGAYNALKIAKYAFKLPFDLDHTEAKAYFTRFDISRAKLMEDFQSAGNPADKAIAAEKLGLTDAERLLIITPDTANQQKYWNTTSADASVEMKVVDTFLTKSGITYKELDLLLYLNFIDPADKLFIKHLDLSCDTEKKEIANLDDIALDRIHRFLRFQKKTGWKFQTLDEIILQSKLGKGKLDDADDNGDGVTNGDECLIHAASLTKLSEEAGIKLEDLIGFYGEIPHQTLNDDAVKPLYHRLFLNKAKNGFIDESLLPEKVDGSQLLKNLKTSIAVCLQLKEQDLADDKLLQLLPDGNLTFSNLSYLFAASSLMRKIKLKAEDFIILVQLTGINIQDSPQATLDFVKAAKLAQKSSLKVADVQFMLRHEANNPADLIDREIKDGRIIQILEKLQKDYQSNFTANRSSFNVNLSADEQKETLQNVLSKLTGIGEEDVKTFIKFIDKDWVSVISAKSFTDDKLAYIDKATSIVRDNFDTTRIKNSIDALDAAPGPDISNEQKDLVKAFLDTIADYQLQLGKLNILEQSLASVFKADLELIKVVLKYSQLKQLAPGSELIGDLLLTDALIDIVNTTPILPGVTELAFPKQFQSLRLLHKLIPLINSFKLETIQTEWLLKNNKDLGWFEFDAIPYKTGQTSVSYIKYSSFAGMIDLSKQLTPVPNPVDVENPITFLSVAEMLLPTSSATRSQFIEVFSLLTGHFKEDIDAIDAHLFPVFNLSNYRDVNTWQSISDCAEHLRKLGSIVDQVKAYIKPILTGTDTYLLRTALKARYDEDTWLSTLKEIMGAIRPQKRDALVAYLLAENPQMKDENDLYDYFLIDVEMEACMPSSRIVQAHGTIQLFVQRCLMGLEPKAAADVYAADVKNDGSWDQWKWMKNYRVWEANRKVFLYPENWIEAELRDDKSFLFTELENELLQNELTEFTAEEGLIKYLEKLDNIAFLEVLATWYQSDIKTMHVFARTKGGDPAIYYYRRFEQERYWTPWEKVELDITGDHLLAFVRNNRLCLAWPVFSEVPNPIQKSKVPSDGDQGSTIDNDKPARKLKIQLAISEFANKKWQSKKLSKDGMLTPKDFTPDEDELRRDQYNLVYFETGQKILIFSTTVKGEYEQHQINGIFNIAGCKGYPELVFQGKQDFPDFLPDFRDTLLKSQRYNELPVEPNDPFRSNPDDLSVRNGISFFNFYEILDKTPGKFRLSYPHQLTVIDQLALFFEYLLIYFYGGNYGDNTGHATYARSRWGSFKIPLGTFLPYYMEDSNHAYVIIPGFYKTIQESETSDPFYVARTASNVMQLIEDIVSLFIKYIAKLQADPTHDISKLIQELFKDNDYQEIIKELKVYSSLSYGEQFKNMYHPLICSLRTVLYRDGIPALMKRETQLQQNPFDFEKNFVPNASIVPKTYILEKAGVKTLSYPAEDLDFTTDGSYSSYNWELFFHVPLLLATRLTKNQRFEEALKWFHYMFNPTGALEGTAPQKYWVTKPFYLTNDSDYINQRIDTLLYKIADPNTPERKELEFAIDQWRTKPFKPHVVARFRPVAYQKAVLMKYIDNLTEWGDYLFRQDTMESIVQATQMYILADKLLGSKPRIIPSVIKVPYETYNQMEAKLDAFGNALIGLENILPDLSALPEGGAELPPAPITLSMLYFCIPQNDKMLEYWDRIADRLFKIRHCQNIDGVERSLALFAPPIDPGMLVRAAAAGLDISSILAGINAPTPYYRFNVLSQKATELAQEVRGLGSSLLQALEKKDAEAMSLLRSELEIKVLSAVKDVKLLQIKESKEQIEVLKRTKAVTDERNKYYTNIQKINSNEQLSLDKLSESHDFQTAAQGVKLAASIISLLPDIDLGASGFGGSPIAKFKIGGLNIGQATNAASDILSFLGMLASNESSRASVRGGYDRRFDDWKLQERLAKKELLQIDKQIVAAEIRKEIAETDLKNHELQIDNAKKTDEFMHSKFTNKELYDWMIGQISSVYFRAYQLAHDFAKKAERSYRFELGNDDSFISYGYWDSMKKGLQSADHLIHDIKRMETSYLDKNKREYELTKHISLSLLDPLALVMLRATGVCDFEVPEVLYDMDHPGHYFRRLKSVSISLPCIAGPYISVSAKLSLVSNRYRKNSNPDNLATTEYLEDPGNDERFVYNVGAIQSIAASNAQNDSGVFELNFRDERYLPFEGCGAINSWRLELPKEVRQFDYETISDVILHVKYTAREGGSTLRGLAEKALKTSLAAITQRISETGLHIALNMKHDLPNEWHLFNNNGSVDLIIDKFRLPYLAQVIDTTTIASIMFIAKVKSKPAPSSYSISISIGGKNYPTTLSIVDEWKLYIGNNTNIEIDKLFNLSVAAAQLGDLEELMLIVKYSFS</sequence>
<reference evidence="6" key="1">
    <citation type="submission" date="2016-10" db="EMBL/GenBank/DDBJ databases">
        <authorList>
            <person name="Varghese N."/>
            <person name="Submissions S."/>
        </authorList>
    </citation>
    <scope>NUCLEOTIDE SEQUENCE [LARGE SCALE GENOMIC DNA]</scope>
    <source>
        <strain evidence="6">Nm10</strain>
    </source>
</reference>
<evidence type="ECO:0000259" key="2">
    <source>
        <dbReference type="Pfam" id="PF18276"/>
    </source>
</evidence>
<feature type="coiled-coil region" evidence="1">
    <location>
        <begin position="2707"/>
        <end position="2734"/>
    </location>
</feature>
<proteinExistence type="predicted"/>
<dbReference type="KEGG" id="nur:ATY38_07785"/>
<accession>A0A1H2GPQ9</accession>
<keyword evidence="1" id="KW-0175">Coiled coil</keyword>
<evidence type="ECO:0000259" key="3">
    <source>
        <dbReference type="Pfam" id="PF18413"/>
    </source>
</evidence>
<dbReference type="Pfam" id="PF18413">
    <property type="entry name" value="Neuraminidase"/>
    <property type="match status" value="1"/>
</dbReference>
<dbReference type="RefSeq" id="WP_062558807.1">
    <property type="nucleotide sequence ID" value="NZ_CP013341.1"/>
</dbReference>
<gene>
    <name evidence="5" type="ORF">SAMN05216406_13512</name>
</gene>
<dbReference type="InterPro" id="IPR040840">
    <property type="entry name" value="TcA_TcB_BD"/>
</dbReference>
<dbReference type="Pfam" id="PF20220">
    <property type="entry name" value="ABC_toxin_N"/>
    <property type="match status" value="1"/>
</dbReference>
<protein>
    <recommendedName>
        <fullName evidence="7">Virulence plasmid A protein</fullName>
    </recommendedName>
</protein>
<dbReference type="EMBL" id="FNLN01000035">
    <property type="protein sequence ID" value="SDU21491.1"/>
    <property type="molecule type" value="Genomic_DNA"/>
</dbReference>